<dbReference type="Pfam" id="PF13361">
    <property type="entry name" value="UvrD_C"/>
    <property type="match status" value="2"/>
</dbReference>
<reference evidence="15 16" key="1">
    <citation type="submission" date="2016-03" db="EMBL/GenBank/DDBJ databases">
        <title>Acetic acid bacteria sequencing.</title>
        <authorList>
            <person name="Brandt J."/>
            <person name="Jakob F."/>
            <person name="Vogel R.F."/>
        </authorList>
    </citation>
    <scope>NUCLEOTIDE SEQUENCE [LARGE SCALE GENOMIC DNA]</scope>
    <source>
        <strain evidence="15 16">TMW2.1084</strain>
        <plasmid evidence="16">pac1084_1</plasmid>
    </source>
</reference>
<comment type="similarity">
    <text evidence="1">Belongs to the helicase family. UvrD subfamily.</text>
</comment>
<evidence type="ECO:0000256" key="12">
    <source>
        <dbReference type="PROSITE-ProRule" id="PRU00560"/>
    </source>
</evidence>
<evidence type="ECO:0000256" key="6">
    <source>
        <dbReference type="ARBA" id="ARBA00023125"/>
    </source>
</evidence>
<dbReference type="InterPro" id="IPR014016">
    <property type="entry name" value="UvrD-like_ATP-bd"/>
</dbReference>
<dbReference type="KEGG" id="aper:A0U91_15590"/>
<geneLocation type="plasmid" evidence="16">
    <name>pac1084_1</name>
</geneLocation>
<dbReference type="GO" id="GO:0043138">
    <property type="term" value="F:3'-5' DNA helicase activity"/>
    <property type="evidence" value="ECO:0007669"/>
    <property type="project" value="UniProtKB-EC"/>
</dbReference>
<dbReference type="GO" id="GO:0003677">
    <property type="term" value="F:DNA binding"/>
    <property type="evidence" value="ECO:0007669"/>
    <property type="project" value="UniProtKB-KW"/>
</dbReference>
<organism evidence="15 16">
    <name type="scientific">Acetobacter persici</name>
    <dbReference type="NCBI Taxonomy" id="1076596"/>
    <lineage>
        <taxon>Bacteria</taxon>
        <taxon>Pseudomonadati</taxon>
        <taxon>Pseudomonadota</taxon>
        <taxon>Alphaproteobacteria</taxon>
        <taxon>Acetobacterales</taxon>
        <taxon>Acetobacteraceae</taxon>
        <taxon>Acetobacter</taxon>
    </lineage>
</organism>
<protein>
    <recommendedName>
        <fullName evidence="9">DNA 3'-5' helicase</fullName>
        <ecNumber evidence="9">5.6.2.4</ecNumber>
    </recommendedName>
    <alternativeName>
        <fullName evidence="10">DNA 3'-5' helicase II</fullName>
    </alternativeName>
</protein>
<keyword evidence="7" id="KW-0413">Isomerase</keyword>
<evidence type="ECO:0000256" key="4">
    <source>
        <dbReference type="ARBA" id="ARBA00022806"/>
    </source>
</evidence>
<dbReference type="AlphaFoldDB" id="A0A1U9LJ02"/>
<dbReference type="InterPro" id="IPR013986">
    <property type="entry name" value="DExx_box_DNA_helicase_dom_sf"/>
</dbReference>
<dbReference type="PROSITE" id="PS51198">
    <property type="entry name" value="UVRD_HELICASE_ATP_BIND"/>
    <property type="match status" value="1"/>
</dbReference>
<dbReference type="SUPFAM" id="SSF52540">
    <property type="entry name" value="P-loop containing nucleoside triphosphate hydrolases"/>
    <property type="match status" value="1"/>
</dbReference>
<dbReference type="PROSITE" id="PS51217">
    <property type="entry name" value="UVRD_HELICASE_CTER"/>
    <property type="match status" value="1"/>
</dbReference>
<proteinExistence type="inferred from homology"/>
<evidence type="ECO:0000259" key="14">
    <source>
        <dbReference type="PROSITE" id="PS51217"/>
    </source>
</evidence>
<evidence type="ECO:0000256" key="1">
    <source>
        <dbReference type="ARBA" id="ARBA00009922"/>
    </source>
</evidence>
<gene>
    <name evidence="15" type="ORF">A0U91_15590</name>
</gene>
<evidence type="ECO:0000313" key="16">
    <source>
        <dbReference type="Proteomes" id="UP000189055"/>
    </source>
</evidence>
<dbReference type="Proteomes" id="UP000189055">
    <property type="component" value="Plasmid pAC1084_1"/>
</dbReference>
<comment type="catalytic activity">
    <reaction evidence="8">
        <text>Couples ATP hydrolysis with the unwinding of duplex DNA by translocating in the 3'-5' direction.</text>
        <dbReference type="EC" id="5.6.2.4"/>
    </reaction>
</comment>
<name>A0A1U9LJ02_9PROT</name>
<evidence type="ECO:0000256" key="11">
    <source>
        <dbReference type="ARBA" id="ARBA00048988"/>
    </source>
</evidence>
<keyword evidence="15" id="KW-0614">Plasmid</keyword>
<evidence type="ECO:0000256" key="5">
    <source>
        <dbReference type="ARBA" id="ARBA00022840"/>
    </source>
</evidence>
<dbReference type="InterPro" id="IPR000212">
    <property type="entry name" value="DNA_helicase_UvrD/REP"/>
</dbReference>
<dbReference type="Gene3D" id="3.40.50.300">
    <property type="entry name" value="P-loop containing nucleotide triphosphate hydrolases"/>
    <property type="match status" value="2"/>
</dbReference>
<evidence type="ECO:0000256" key="10">
    <source>
        <dbReference type="ARBA" id="ARBA00034923"/>
    </source>
</evidence>
<dbReference type="PANTHER" id="PTHR11070">
    <property type="entry name" value="UVRD / RECB / PCRA DNA HELICASE FAMILY MEMBER"/>
    <property type="match status" value="1"/>
</dbReference>
<evidence type="ECO:0000259" key="13">
    <source>
        <dbReference type="PROSITE" id="PS51198"/>
    </source>
</evidence>
<dbReference type="PANTHER" id="PTHR11070:SF2">
    <property type="entry name" value="ATP-DEPENDENT DNA HELICASE SRS2"/>
    <property type="match status" value="1"/>
</dbReference>
<evidence type="ECO:0000256" key="3">
    <source>
        <dbReference type="ARBA" id="ARBA00022801"/>
    </source>
</evidence>
<dbReference type="Gene3D" id="1.10.10.160">
    <property type="match status" value="1"/>
</dbReference>
<evidence type="ECO:0000256" key="7">
    <source>
        <dbReference type="ARBA" id="ARBA00023235"/>
    </source>
</evidence>
<keyword evidence="2 12" id="KW-0547">Nucleotide-binding</keyword>
<dbReference type="EC" id="5.6.2.4" evidence="9"/>
<keyword evidence="4 12" id="KW-0347">Helicase</keyword>
<comment type="catalytic activity">
    <reaction evidence="11">
        <text>ATP + H2O = ADP + phosphate + H(+)</text>
        <dbReference type="Rhea" id="RHEA:13065"/>
        <dbReference type="ChEBI" id="CHEBI:15377"/>
        <dbReference type="ChEBI" id="CHEBI:15378"/>
        <dbReference type="ChEBI" id="CHEBI:30616"/>
        <dbReference type="ChEBI" id="CHEBI:43474"/>
        <dbReference type="ChEBI" id="CHEBI:456216"/>
        <dbReference type="EC" id="5.6.2.4"/>
    </reaction>
</comment>
<evidence type="ECO:0000256" key="9">
    <source>
        <dbReference type="ARBA" id="ARBA00034808"/>
    </source>
</evidence>
<keyword evidence="5 12" id="KW-0067">ATP-binding</keyword>
<dbReference type="Pfam" id="PF00580">
    <property type="entry name" value="UvrD-helicase"/>
    <property type="match status" value="1"/>
</dbReference>
<dbReference type="GO" id="GO:0016887">
    <property type="term" value="F:ATP hydrolysis activity"/>
    <property type="evidence" value="ECO:0007669"/>
    <property type="project" value="RHEA"/>
</dbReference>
<dbReference type="GO" id="GO:0005524">
    <property type="term" value="F:ATP binding"/>
    <property type="evidence" value="ECO:0007669"/>
    <property type="project" value="UniProtKB-UniRule"/>
</dbReference>
<comment type="caution">
    <text evidence="12">Lacks conserved residue(s) required for the propagation of feature annotation.</text>
</comment>
<evidence type="ECO:0000256" key="8">
    <source>
        <dbReference type="ARBA" id="ARBA00034617"/>
    </source>
</evidence>
<feature type="domain" description="UvrD-like helicase ATP-binding" evidence="13">
    <location>
        <begin position="1"/>
        <end position="217"/>
    </location>
</feature>
<keyword evidence="3 12" id="KW-0378">Hydrolase</keyword>
<dbReference type="EMBL" id="CP014688">
    <property type="protein sequence ID" value="AQT06435.1"/>
    <property type="molecule type" value="Genomic_DNA"/>
</dbReference>
<feature type="domain" description="UvrD-like helicase C-terminal" evidence="14">
    <location>
        <begin position="218"/>
        <end position="489"/>
    </location>
</feature>
<evidence type="ECO:0000256" key="2">
    <source>
        <dbReference type="ARBA" id="ARBA00022741"/>
    </source>
</evidence>
<dbReference type="Gene3D" id="1.10.486.10">
    <property type="entry name" value="PCRA, domain 4"/>
    <property type="match status" value="1"/>
</dbReference>
<dbReference type="GO" id="GO:0000725">
    <property type="term" value="P:recombinational repair"/>
    <property type="evidence" value="ECO:0007669"/>
    <property type="project" value="TreeGrafter"/>
</dbReference>
<dbReference type="InterPro" id="IPR014017">
    <property type="entry name" value="DNA_helicase_UvrD-like_C"/>
</dbReference>
<sequence>MRFGTLHSLAASYLRKNHTLAGLKKGWTILSDDESENILKEVIDIVSPEEDKRLRMSQHGKFRRVREEIARLKENGIGIHEAASNLASQHRTITQVIFEAYKEYEISKYRMNSLDFGDLAIRAVRAMRKNLETVYQFNICHLLVDEWQDTNKAQLDLVNMFVDAGSTLSVVGDDDQSLYAFRGALPHLMEETPSLFPKLSSVADVEVVTLQTNRRSASSILDLACVVANQNPRGQKKTLIGNIGLTGVIEAKAFVSDRAEGQWIAGEVKKIVAGGTPPGQVAILSRNRITLKNVEKALISDNIPHLWRGNCSLIRRSVSADVMSYLKLAINPHLDIAFRRIAGRPSRGLGPSSVLSISQYMADTDSTLYEALSWFIEAEGTSARAQAGARSLATHIAWLENAVSEDLPPREIVEYVISSKGVNYKEWIRSRKGKGEGDDSLVVLADFCDLISMQDDLQEFLIMAELSANADEDSENGRVHMGTLHGCKGLEWDHVFITGMEANNFPSPNASKHLRRWSPFDTRDSSTVFEERRLLHVGITRARKGVVLSYTRGRRPFGKMVMSPESSFFKECGLHLPELPPVNRASDQSPAVE</sequence>
<evidence type="ECO:0000313" key="15">
    <source>
        <dbReference type="EMBL" id="AQT06435.1"/>
    </source>
</evidence>
<accession>A0A1U9LJ02</accession>
<keyword evidence="6" id="KW-0238">DNA-binding</keyword>
<dbReference type="InterPro" id="IPR027417">
    <property type="entry name" value="P-loop_NTPase"/>
</dbReference>